<dbReference type="HOGENOM" id="CLU_1199345_0_0_0"/>
<accession>K7QZ84</accession>
<proteinExistence type="predicted"/>
<keyword evidence="3" id="KW-0614">Plasmid</keyword>
<dbReference type="SUPFAM" id="SSF56529">
    <property type="entry name" value="FAH"/>
    <property type="match status" value="1"/>
</dbReference>
<evidence type="ECO:0000313" key="4">
    <source>
        <dbReference type="Proteomes" id="UP000000211"/>
    </source>
</evidence>
<dbReference type="Proteomes" id="UP000000211">
    <property type="component" value="Plasmid pTHEOS01"/>
</dbReference>
<protein>
    <submittedName>
        <fullName evidence="3">2-keto-4-pentenoate hydratase</fullName>
    </submittedName>
</protein>
<dbReference type="AlphaFoldDB" id="K7QZ84"/>
<dbReference type="InterPro" id="IPR036663">
    <property type="entry name" value="Fumarylacetoacetase_C_sf"/>
</dbReference>
<gene>
    <name evidence="3" type="ORF">Theos_2471</name>
</gene>
<dbReference type="InterPro" id="IPR011234">
    <property type="entry name" value="Fumarylacetoacetase-like_C"/>
</dbReference>
<dbReference type="KEGG" id="tos:Theos_2471"/>
<keyword evidence="1" id="KW-0456">Lyase</keyword>
<dbReference type="Gene3D" id="3.90.850.10">
    <property type="entry name" value="Fumarylacetoacetase-like, C-terminal domain"/>
    <property type="match status" value="1"/>
</dbReference>
<organism evidence="3 4">
    <name type="scientific">Thermus oshimai JL-2</name>
    <dbReference type="NCBI Taxonomy" id="751945"/>
    <lineage>
        <taxon>Bacteria</taxon>
        <taxon>Thermotogati</taxon>
        <taxon>Deinococcota</taxon>
        <taxon>Deinococci</taxon>
        <taxon>Thermales</taxon>
        <taxon>Thermaceae</taxon>
        <taxon>Thermus</taxon>
    </lineage>
</organism>
<keyword evidence="4" id="KW-1185">Reference proteome</keyword>
<dbReference type="PANTHER" id="PTHR30143:SF0">
    <property type="entry name" value="2-KETO-4-PENTENOATE HYDRATASE"/>
    <property type="match status" value="1"/>
</dbReference>
<sequence length="234" mass="24644">MSLREAVRKAREEGKPIPGGRDWGVGLEEAYRIQEALFPGPLVGYKLGLVSPAKQAQMGLKSPIYGRVHPGMLLEGVRLSAFLQPRAEPEVALVLKEDLPPGAPPGEAGRAIGGFFLAVDLLDSVWEGYRFSAAEVVADNASGGGFLLGLRRMEAPPRGNLALYLNGRLLSEGPVAALGDPVERLLWLAGTVGGLRAGQVVFLGSPAPAVPLTEEGTLEVHSEAGVMVAPVRRA</sequence>
<dbReference type="GO" id="GO:0008684">
    <property type="term" value="F:2-oxopent-4-enoate hydratase activity"/>
    <property type="evidence" value="ECO:0007669"/>
    <property type="project" value="TreeGrafter"/>
</dbReference>
<evidence type="ECO:0000256" key="1">
    <source>
        <dbReference type="ARBA" id="ARBA00023239"/>
    </source>
</evidence>
<dbReference type="Pfam" id="PF01557">
    <property type="entry name" value="FAA_hydrolase"/>
    <property type="match status" value="1"/>
</dbReference>
<dbReference type="EMBL" id="CP003250">
    <property type="protein sequence ID" value="AFV77448.1"/>
    <property type="molecule type" value="Genomic_DNA"/>
</dbReference>
<name>K7QZ84_THEOS</name>
<dbReference type="PATRIC" id="fig|751945.3.peg.2411"/>
<dbReference type="InterPro" id="IPR050772">
    <property type="entry name" value="Hydratase-Decarb/MhpD_sf"/>
</dbReference>
<geneLocation type="plasmid" evidence="3 4">
    <name>pTHEOS01</name>
</geneLocation>
<feature type="domain" description="Fumarylacetoacetase-like C-terminal" evidence="2">
    <location>
        <begin position="83"/>
        <end position="231"/>
    </location>
</feature>
<dbReference type="OrthoDB" id="9792137at2"/>
<evidence type="ECO:0000313" key="3">
    <source>
        <dbReference type="EMBL" id="AFV77448.1"/>
    </source>
</evidence>
<dbReference type="PANTHER" id="PTHR30143">
    <property type="entry name" value="ACID HYDRATASE"/>
    <property type="match status" value="1"/>
</dbReference>
<reference evidence="3 4" key="1">
    <citation type="journal article" date="2013" name="Genome Announc.">
        <title>Whole Genome Sequencing of Thermus oshimai JL-2 and Thermus thermophilus JL-18, Incomplete Denitrifiers from the United States Great Basin.</title>
        <authorList>
            <person name="Murugapiran S.K."/>
            <person name="Huntemann M."/>
            <person name="Wei C.L."/>
            <person name="Han J."/>
            <person name="Detter J.C."/>
            <person name="Han C.S."/>
            <person name="Erkkila T.H."/>
            <person name="Teshima H."/>
            <person name="Chen A."/>
            <person name="Kyrpides N."/>
            <person name="Mavrommatis K."/>
            <person name="Markowitz V."/>
            <person name="Szeto E."/>
            <person name="Ivanova N."/>
            <person name="Pagani I."/>
            <person name="Lam J."/>
            <person name="McDonald A.I."/>
            <person name="Dodsworth J.A."/>
            <person name="Pati A."/>
            <person name="Goodwin L."/>
            <person name="Peters L."/>
            <person name="Pitluck S."/>
            <person name="Woyke T."/>
            <person name="Hedlund B.P."/>
        </authorList>
    </citation>
    <scope>NUCLEOTIDE SEQUENCE</scope>
    <source>
        <strain evidence="3 4">JL-2</strain>
        <plasmid evidence="3">pTHEOS01</plasmid>
    </source>
</reference>
<dbReference type="RefSeq" id="WP_015065442.1">
    <property type="nucleotide sequence ID" value="NC_019387.1"/>
</dbReference>
<dbReference type="GO" id="GO:0005737">
    <property type="term" value="C:cytoplasm"/>
    <property type="evidence" value="ECO:0007669"/>
    <property type="project" value="TreeGrafter"/>
</dbReference>
<evidence type="ECO:0000259" key="2">
    <source>
        <dbReference type="Pfam" id="PF01557"/>
    </source>
</evidence>